<proteinExistence type="predicted"/>
<accession>A0A081C0B6</accession>
<dbReference type="SUPFAM" id="SSF53756">
    <property type="entry name" value="UDP-Glycosyltransferase/glycogen phosphorylase"/>
    <property type="match status" value="1"/>
</dbReference>
<dbReference type="GO" id="GO:0009244">
    <property type="term" value="P:lipopolysaccharide core region biosynthetic process"/>
    <property type="evidence" value="ECO:0007669"/>
    <property type="project" value="TreeGrafter"/>
</dbReference>
<dbReference type="PANTHER" id="PTHR30160:SF23">
    <property type="match status" value="1"/>
</dbReference>
<dbReference type="InterPro" id="IPR051199">
    <property type="entry name" value="LPS_LOS_Heptosyltrfase"/>
</dbReference>
<evidence type="ECO:0008006" key="5">
    <source>
        <dbReference type="Google" id="ProtNLM"/>
    </source>
</evidence>
<dbReference type="STRING" id="1499967.U27_04994"/>
<dbReference type="GO" id="GO:0008713">
    <property type="term" value="F:ADP-heptose-lipopolysaccharide heptosyltransferase activity"/>
    <property type="evidence" value="ECO:0007669"/>
    <property type="project" value="TreeGrafter"/>
</dbReference>
<dbReference type="CDD" id="cd03789">
    <property type="entry name" value="GT9_LPS_heptosyltransferase"/>
    <property type="match status" value="1"/>
</dbReference>
<keyword evidence="2" id="KW-0808">Transferase</keyword>
<keyword evidence="4" id="KW-1185">Reference proteome</keyword>
<dbReference type="InterPro" id="IPR002201">
    <property type="entry name" value="Glyco_trans_9"/>
</dbReference>
<reference evidence="3" key="1">
    <citation type="journal article" date="2015" name="PeerJ">
        <title>First genomic representation of candidate bacterial phylum KSB3 points to enhanced environmental sensing as a trigger of wastewater bulking.</title>
        <authorList>
            <person name="Sekiguchi Y."/>
            <person name="Ohashi A."/>
            <person name="Parks D.H."/>
            <person name="Yamauchi T."/>
            <person name="Tyson G.W."/>
            <person name="Hugenholtz P."/>
        </authorList>
    </citation>
    <scope>NUCLEOTIDE SEQUENCE [LARGE SCALE GENOMIC DNA]</scope>
</reference>
<keyword evidence="1" id="KW-0328">Glycosyltransferase</keyword>
<organism evidence="3">
    <name type="scientific">Vecturithrix granuli</name>
    <dbReference type="NCBI Taxonomy" id="1499967"/>
    <lineage>
        <taxon>Bacteria</taxon>
        <taxon>Candidatus Moduliflexota</taxon>
        <taxon>Candidatus Vecturitrichia</taxon>
        <taxon>Candidatus Vecturitrichales</taxon>
        <taxon>Candidatus Vecturitrichaceae</taxon>
        <taxon>Candidatus Vecturithrix</taxon>
    </lineage>
</organism>
<dbReference type="EMBL" id="DF820466">
    <property type="protein sequence ID" value="GAK58021.1"/>
    <property type="molecule type" value="Genomic_DNA"/>
</dbReference>
<gene>
    <name evidence="3" type="ORF">U27_04994</name>
</gene>
<evidence type="ECO:0000256" key="2">
    <source>
        <dbReference type="ARBA" id="ARBA00022679"/>
    </source>
</evidence>
<dbReference type="PANTHER" id="PTHR30160">
    <property type="entry name" value="TETRAACYLDISACCHARIDE 4'-KINASE-RELATED"/>
    <property type="match status" value="1"/>
</dbReference>
<evidence type="ECO:0000256" key="1">
    <source>
        <dbReference type="ARBA" id="ARBA00022676"/>
    </source>
</evidence>
<dbReference type="Pfam" id="PF01075">
    <property type="entry name" value="Glyco_transf_9"/>
    <property type="match status" value="1"/>
</dbReference>
<protein>
    <recommendedName>
        <fullName evidence="5">Glycosyl transferase family 9</fullName>
    </recommendedName>
</protein>
<dbReference type="eggNOG" id="COG0859">
    <property type="taxonomic scope" value="Bacteria"/>
</dbReference>
<dbReference type="GO" id="GO:0005829">
    <property type="term" value="C:cytosol"/>
    <property type="evidence" value="ECO:0007669"/>
    <property type="project" value="TreeGrafter"/>
</dbReference>
<dbReference type="AlphaFoldDB" id="A0A081C0B6"/>
<name>A0A081C0B6_VECG1</name>
<dbReference type="Gene3D" id="3.40.50.2000">
    <property type="entry name" value="Glycogen Phosphorylase B"/>
    <property type="match status" value="2"/>
</dbReference>
<sequence length="358" mass="39970">MIFPCIPIQARRHLFQKVDADFLLLEQECMQKRHEQIRRQPDALRLLVIRSGAIGDTIVMSVVYQALRRHFPSAYIEAIGPEERLQLINLPGLIDRITSIERADIATLFSSAYSFPSALTAYVQQFNKILVYSFDQVGVLMTNLQRIHPEGLLRFDPFPNNESNEHITHYLLNTLKALGIEEQERVMPQIAIAEKNSSAAKNEILKIAVHPGSGSLKKNWPVESFIDLCLRLVQAFSVRIHLVIGPAEQTLVREFTRKLSSASVLKLLVELPLSELAHELQNCALYIGNDSGISHLAAALDVPTIAIFSTSNPAIWQPVGKDVLIFHDRSASGGAKITVDPVYSAAVTYLSRQCKISN</sequence>
<evidence type="ECO:0000313" key="4">
    <source>
        <dbReference type="Proteomes" id="UP000030661"/>
    </source>
</evidence>
<evidence type="ECO:0000313" key="3">
    <source>
        <dbReference type="EMBL" id="GAK58021.1"/>
    </source>
</evidence>
<dbReference type="HOGENOM" id="CLU_038371_4_0_0"/>
<dbReference type="Proteomes" id="UP000030661">
    <property type="component" value="Unassembled WGS sequence"/>
</dbReference>